<protein>
    <submittedName>
        <fullName evidence="4">Armadillo repeat-containing X-linked protein 1 isoform X2</fullName>
    </submittedName>
</protein>
<evidence type="ECO:0000313" key="4">
    <source>
        <dbReference type="RefSeq" id="XP_021106130.1"/>
    </source>
</evidence>
<evidence type="ECO:0000256" key="2">
    <source>
        <dbReference type="SAM" id="Phobius"/>
    </source>
</evidence>
<organism evidence="3 4">
    <name type="scientific">Heterocephalus glaber</name>
    <name type="common">Naked mole rat</name>
    <dbReference type="NCBI Taxonomy" id="10181"/>
    <lineage>
        <taxon>Eukaryota</taxon>
        <taxon>Metazoa</taxon>
        <taxon>Chordata</taxon>
        <taxon>Craniata</taxon>
        <taxon>Vertebrata</taxon>
        <taxon>Euteleostomi</taxon>
        <taxon>Mammalia</taxon>
        <taxon>Eutheria</taxon>
        <taxon>Euarchontoglires</taxon>
        <taxon>Glires</taxon>
        <taxon>Rodentia</taxon>
        <taxon>Hystricomorpha</taxon>
        <taxon>Bathyergidae</taxon>
        <taxon>Heterocephalus</taxon>
    </lineage>
</organism>
<feature type="transmembrane region" description="Helical" evidence="2">
    <location>
        <begin position="7"/>
        <end position="27"/>
    </location>
</feature>
<feature type="compositionally biased region" description="Acidic residues" evidence="1">
    <location>
        <begin position="38"/>
        <end position="47"/>
    </location>
</feature>
<evidence type="ECO:0000256" key="1">
    <source>
        <dbReference type="SAM" id="MobiDB-lite"/>
    </source>
</evidence>
<dbReference type="RefSeq" id="XP_021106130.1">
    <property type="nucleotide sequence ID" value="XM_021250471.1"/>
</dbReference>
<gene>
    <name evidence="4" type="primary">Armcx1</name>
</gene>
<dbReference type="GO" id="GO:0005739">
    <property type="term" value="C:mitochondrion"/>
    <property type="evidence" value="ECO:0007669"/>
    <property type="project" value="TreeGrafter"/>
</dbReference>
<keyword evidence="2" id="KW-0812">Transmembrane</keyword>
<sequence>MGRTREAGCVAVGMVIGAGACYCVYRLTWRKDENEKTWDDDDEESSDTSETGVETEKGAKINVGVGVGAKPQSDTKAKAEVRLGLESGPGVKKESHCGSQSGGGLEAKAKALFNILKEQQKKKGIGSVWKDDKWKQKVKIRGLQPWPGGSQRCFKAPKPAAHKDCVTLIQGTLENVVYLRKHATVPAVREEIENSCAAISMTKVTQAAVHCY</sequence>
<dbReference type="GeneID" id="101711429"/>
<dbReference type="PROSITE" id="PS51257">
    <property type="entry name" value="PROKAR_LIPOPROTEIN"/>
    <property type="match status" value="1"/>
</dbReference>
<dbReference type="InterPro" id="IPR051303">
    <property type="entry name" value="Armcx_regulator"/>
</dbReference>
<reference evidence="4" key="1">
    <citation type="submission" date="2025-08" db="UniProtKB">
        <authorList>
            <consortium name="RefSeq"/>
        </authorList>
    </citation>
    <scope>IDENTIFICATION</scope>
</reference>
<dbReference type="PANTHER" id="PTHR15712:SF14">
    <property type="entry name" value="ARMADILLO REPEAT-CONTAINING X-LINKED PROTEIN 1"/>
    <property type="match status" value="1"/>
</dbReference>
<dbReference type="PANTHER" id="PTHR15712">
    <property type="entry name" value="ARMADILLO REPEAT CONTAINING PROTEIN"/>
    <property type="match status" value="1"/>
</dbReference>
<accession>A0AAX6SCH8</accession>
<keyword evidence="3" id="KW-1185">Reference proteome</keyword>
<keyword evidence="2" id="KW-0472">Membrane</keyword>
<name>A0AAX6SCH8_HETGA</name>
<dbReference type="AlphaFoldDB" id="A0AAX6SCH8"/>
<feature type="region of interest" description="Disordered" evidence="1">
    <location>
        <begin position="36"/>
        <end position="58"/>
    </location>
</feature>
<dbReference type="Proteomes" id="UP000694906">
    <property type="component" value="Unplaced"/>
</dbReference>
<proteinExistence type="predicted"/>
<dbReference type="CTD" id="51309"/>
<keyword evidence="2" id="KW-1133">Transmembrane helix</keyword>
<evidence type="ECO:0000313" key="3">
    <source>
        <dbReference type="Proteomes" id="UP000694906"/>
    </source>
</evidence>